<dbReference type="EMBL" id="JAOQJL010000010">
    <property type="protein sequence ID" value="MCU6765103.1"/>
    <property type="molecule type" value="Genomic_DNA"/>
</dbReference>
<proteinExistence type="predicted"/>
<keyword evidence="3" id="KW-1185">Reference proteome</keyword>
<reference evidence="2 3" key="1">
    <citation type="journal article" date="2021" name="ISME Commun">
        <title>Automated analysis of genomic sequences facilitates high-throughput and comprehensive description of bacteria.</title>
        <authorList>
            <person name="Hitch T.C.A."/>
        </authorList>
    </citation>
    <scope>NUCLEOTIDE SEQUENCE [LARGE SCALE GENOMIC DNA]</scope>
    <source>
        <strain evidence="2 3">Sanger_23</strain>
    </source>
</reference>
<gene>
    <name evidence="2" type="ORF">OCV61_06700</name>
</gene>
<accession>A0ABT2TS83</accession>
<comment type="caution">
    <text evidence="2">The sequence shown here is derived from an EMBL/GenBank/DDBJ whole genome shotgun (WGS) entry which is preliminary data.</text>
</comment>
<name>A0ABT2TS83_9FIRM</name>
<dbReference type="InterPro" id="IPR032820">
    <property type="entry name" value="ATPase_put"/>
</dbReference>
<feature type="transmembrane region" description="Helical" evidence="1">
    <location>
        <begin position="12"/>
        <end position="36"/>
    </location>
</feature>
<organism evidence="2 3">
    <name type="scientific">Blautia ammoniilytica</name>
    <dbReference type="NCBI Taxonomy" id="2981782"/>
    <lineage>
        <taxon>Bacteria</taxon>
        <taxon>Bacillati</taxon>
        <taxon>Bacillota</taxon>
        <taxon>Clostridia</taxon>
        <taxon>Lachnospirales</taxon>
        <taxon>Lachnospiraceae</taxon>
        <taxon>Blautia</taxon>
    </lineage>
</organism>
<keyword evidence="1" id="KW-0812">Transmembrane</keyword>
<dbReference type="RefSeq" id="WP_158421173.1">
    <property type="nucleotide sequence ID" value="NZ_JAOQJL010000010.1"/>
</dbReference>
<dbReference type="Proteomes" id="UP001652409">
    <property type="component" value="Unassembled WGS sequence"/>
</dbReference>
<keyword evidence="1" id="KW-1133">Transmembrane helix</keyword>
<keyword evidence="1" id="KW-0472">Membrane</keyword>
<protein>
    <submittedName>
        <fullName evidence="2">AtpZ/AtpI family protein</fullName>
    </submittedName>
</protein>
<feature type="transmembrane region" description="Helical" evidence="1">
    <location>
        <begin position="42"/>
        <end position="65"/>
    </location>
</feature>
<sequence>MRELTNIFKNMSLVSQFGLSLITPTLLMLGLCWWLTSSFGLGGWVYIPGFFFGLGGSFTVAYKFYRTTMKKEKKQDQEQKVSFNKHS</sequence>
<dbReference type="Pfam" id="PF09527">
    <property type="entry name" value="ATPase_gene1"/>
    <property type="match status" value="1"/>
</dbReference>
<evidence type="ECO:0000313" key="3">
    <source>
        <dbReference type="Proteomes" id="UP001652409"/>
    </source>
</evidence>
<evidence type="ECO:0000313" key="2">
    <source>
        <dbReference type="EMBL" id="MCU6765103.1"/>
    </source>
</evidence>
<evidence type="ECO:0000256" key="1">
    <source>
        <dbReference type="SAM" id="Phobius"/>
    </source>
</evidence>